<feature type="compositionally biased region" description="Polar residues" evidence="1">
    <location>
        <begin position="164"/>
        <end position="176"/>
    </location>
</feature>
<name>A0A2G9P816_AQUCT</name>
<evidence type="ECO:0000313" key="2">
    <source>
        <dbReference type="EMBL" id="PIN99493.1"/>
    </source>
</evidence>
<feature type="compositionally biased region" description="Pro residues" evidence="1">
    <location>
        <begin position="94"/>
        <end position="107"/>
    </location>
</feature>
<reference evidence="2" key="1">
    <citation type="submission" date="2017-08" db="EMBL/GenBank/DDBJ databases">
        <title>Assembly of the North American Bullfrog Genome.</title>
        <authorList>
            <person name="Warren R.L."/>
            <person name="Vandervalk B.P."/>
            <person name="Kucuk E."/>
            <person name="Birol I."/>
            <person name="Helbing C."/>
            <person name="Pandoh P."/>
            <person name="Behsaz B."/>
            <person name="Mohamadi H."/>
            <person name="Chu J."/>
            <person name="Jackman S."/>
            <person name="Hammond S.A."/>
            <person name="Veldhoen N."/>
            <person name="Kirk H."/>
            <person name="Zhao Y."/>
            <person name="Coope R."/>
            <person name="Pleasance S."/>
            <person name="Moore R."/>
            <person name="Holt R."/>
        </authorList>
    </citation>
    <scope>NUCLEOTIDE SEQUENCE</scope>
    <source>
        <strain evidence="2">Bruno</strain>
        <tissue evidence="2">Liver</tissue>
    </source>
</reference>
<feature type="compositionally biased region" description="Acidic residues" evidence="1">
    <location>
        <begin position="14"/>
        <end position="28"/>
    </location>
</feature>
<proteinExistence type="predicted"/>
<sequence length="197" mass="21998">GSDYENPNAHSDGEETYVDPTEEQDESYEPPPNEQEPRFTPSYRFTDRNGGYADRNQAPASTPNEPRNMPTRPLPKPNESLAKPPSTLHQVSRLPPPSRSVPSPLPKPAVATRQQPVSVLPPIRKKPQPQHEEQDYMVPGDEEEDDNYIEPTASPEPYRPPIVNRTNKPGQSPITRSSKHTEEPGTTHIKSGIPIKC</sequence>
<dbReference type="EMBL" id="KV922729">
    <property type="protein sequence ID" value="PIN99493.1"/>
    <property type="molecule type" value="Genomic_DNA"/>
</dbReference>
<feature type="region of interest" description="Disordered" evidence="1">
    <location>
        <begin position="1"/>
        <end position="197"/>
    </location>
</feature>
<organism evidence="2">
    <name type="scientific">Aquarana catesbeiana</name>
    <name type="common">American bullfrog</name>
    <name type="synonym">Rana catesbeiana</name>
    <dbReference type="NCBI Taxonomy" id="8400"/>
    <lineage>
        <taxon>Eukaryota</taxon>
        <taxon>Metazoa</taxon>
        <taxon>Chordata</taxon>
        <taxon>Craniata</taxon>
        <taxon>Vertebrata</taxon>
        <taxon>Euteleostomi</taxon>
        <taxon>Amphibia</taxon>
        <taxon>Batrachia</taxon>
        <taxon>Anura</taxon>
        <taxon>Neobatrachia</taxon>
        <taxon>Ranoidea</taxon>
        <taxon>Ranidae</taxon>
        <taxon>Aquarana</taxon>
    </lineage>
</organism>
<gene>
    <name evidence="2" type="ORF">AB205_0009380</name>
</gene>
<feature type="non-terminal residue" evidence="2">
    <location>
        <position position="1"/>
    </location>
</feature>
<accession>A0A2G9P816</accession>
<evidence type="ECO:0000256" key="1">
    <source>
        <dbReference type="SAM" id="MobiDB-lite"/>
    </source>
</evidence>
<protein>
    <submittedName>
        <fullName evidence="2">Uncharacterized protein</fullName>
    </submittedName>
</protein>
<dbReference type="OrthoDB" id="10044490at2759"/>
<dbReference type="AlphaFoldDB" id="A0A2G9P816"/>